<dbReference type="OrthoDB" id="5982854at2759"/>
<organism evidence="1 2">
    <name type="scientific">Paragonimus heterotremus</name>
    <dbReference type="NCBI Taxonomy" id="100268"/>
    <lineage>
        <taxon>Eukaryota</taxon>
        <taxon>Metazoa</taxon>
        <taxon>Spiralia</taxon>
        <taxon>Lophotrochozoa</taxon>
        <taxon>Platyhelminthes</taxon>
        <taxon>Trematoda</taxon>
        <taxon>Digenea</taxon>
        <taxon>Plagiorchiida</taxon>
        <taxon>Troglotremata</taxon>
        <taxon>Troglotrematidae</taxon>
        <taxon>Paragonimus</taxon>
    </lineage>
</organism>
<protein>
    <recommendedName>
        <fullName evidence="3">Peptidase A2 domain-containing protein</fullName>
    </recommendedName>
</protein>
<proteinExistence type="predicted"/>
<dbReference type="AlphaFoldDB" id="A0A8J4SH67"/>
<accession>A0A8J4SH67</accession>
<evidence type="ECO:0008006" key="3">
    <source>
        <dbReference type="Google" id="ProtNLM"/>
    </source>
</evidence>
<dbReference type="EMBL" id="LUCH01005898">
    <property type="protein sequence ID" value="KAF5397698.1"/>
    <property type="molecule type" value="Genomic_DNA"/>
</dbReference>
<sequence length="189" mass="20919">MHSTEDFTRVMAEEPRDSLAGCTFCGRTHGVKEEQCPAWRKICTKYGKTNHFSVCCKGGLGVAKAIQPRRLSVCAVRVNEPYQGIRPAEIELNGIRINFRADSGAGASLVPRSCVPNEPLTNTNLVLRMWNGTTVTPTGKLTAILRNPDNDKRIEQVLFVVKENFPTLLGIEAIETPELVTSNWVHEVV</sequence>
<dbReference type="Proteomes" id="UP000748531">
    <property type="component" value="Unassembled WGS sequence"/>
</dbReference>
<dbReference type="InterPro" id="IPR021109">
    <property type="entry name" value="Peptidase_aspartic_dom_sf"/>
</dbReference>
<evidence type="ECO:0000313" key="1">
    <source>
        <dbReference type="EMBL" id="KAF5397698.1"/>
    </source>
</evidence>
<dbReference type="SUPFAM" id="SSF50630">
    <property type="entry name" value="Acid proteases"/>
    <property type="match status" value="1"/>
</dbReference>
<reference evidence="1" key="1">
    <citation type="submission" date="2019-05" db="EMBL/GenBank/DDBJ databases">
        <title>Annotation for the trematode Paragonimus heterotremus.</title>
        <authorList>
            <person name="Choi Y.-J."/>
        </authorList>
    </citation>
    <scope>NUCLEOTIDE SEQUENCE</scope>
    <source>
        <strain evidence="1">LC</strain>
    </source>
</reference>
<gene>
    <name evidence="1" type="ORF">PHET_09330</name>
</gene>
<comment type="caution">
    <text evidence="1">The sequence shown here is derived from an EMBL/GenBank/DDBJ whole genome shotgun (WGS) entry which is preliminary data.</text>
</comment>
<keyword evidence="2" id="KW-1185">Reference proteome</keyword>
<evidence type="ECO:0000313" key="2">
    <source>
        <dbReference type="Proteomes" id="UP000748531"/>
    </source>
</evidence>
<name>A0A8J4SH67_9TREM</name>